<accession>A0A0A8YQP7</accession>
<name>A0A0A8YQP7_ARUDO</name>
<evidence type="ECO:0000313" key="1">
    <source>
        <dbReference type="EMBL" id="JAD28711.1"/>
    </source>
</evidence>
<sequence>MNLRAQATRGNLKKYN</sequence>
<proteinExistence type="predicted"/>
<dbReference type="AlphaFoldDB" id="A0A0A8YQP7"/>
<dbReference type="EMBL" id="GBRH01269184">
    <property type="protein sequence ID" value="JAD28711.1"/>
    <property type="molecule type" value="Transcribed_RNA"/>
</dbReference>
<protein>
    <submittedName>
        <fullName evidence="1">Uncharacterized protein</fullName>
    </submittedName>
</protein>
<reference evidence="1" key="1">
    <citation type="submission" date="2014-09" db="EMBL/GenBank/DDBJ databases">
        <authorList>
            <person name="Magalhaes I.L.F."/>
            <person name="Oliveira U."/>
            <person name="Santos F.R."/>
            <person name="Vidigal T.H.D.A."/>
            <person name="Brescovit A.D."/>
            <person name="Santos A.J."/>
        </authorList>
    </citation>
    <scope>NUCLEOTIDE SEQUENCE</scope>
    <source>
        <tissue evidence="1">Shoot tissue taken approximately 20 cm above the soil surface</tissue>
    </source>
</reference>
<reference evidence="1" key="2">
    <citation type="journal article" date="2015" name="Data Brief">
        <title>Shoot transcriptome of the giant reed, Arundo donax.</title>
        <authorList>
            <person name="Barrero R.A."/>
            <person name="Guerrero F.D."/>
            <person name="Moolhuijzen P."/>
            <person name="Goolsby J.A."/>
            <person name="Tidwell J."/>
            <person name="Bellgard S.E."/>
            <person name="Bellgard M.I."/>
        </authorList>
    </citation>
    <scope>NUCLEOTIDE SEQUENCE</scope>
    <source>
        <tissue evidence="1">Shoot tissue taken approximately 20 cm above the soil surface</tissue>
    </source>
</reference>
<organism evidence="1">
    <name type="scientific">Arundo donax</name>
    <name type="common">Giant reed</name>
    <name type="synonym">Donax arundinaceus</name>
    <dbReference type="NCBI Taxonomy" id="35708"/>
    <lineage>
        <taxon>Eukaryota</taxon>
        <taxon>Viridiplantae</taxon>
        <taxon>Streptophyta</taxon>
        <taxon>Embryophyta</taxon>
        <taxon>Tracheophyta</taxon>
        <taxon>Spermatophyta</taxon>
        <taxon>Magnoliopsida</taxon>
        <taxon>Liliopsida</taxon>
        <taxon>Poales</taxon>
        <taxon>Poaceae</taxon>
        <taxon>PACMAD clade</taxon>
        <taxon>Arundinoideae</taxon>
        <taxon>Arundineae</taxon>
        <taxon>Arundo</taxon>
    </lineage>
</organism>